<dbReference type="InterPro" id="IPR000315">
    <property type="entry name" value="Znf_B-box"/>
</dbReference>
<sequence>MMIAEVAEQAQRDKEKGGESKEDNNESDSDDDDDDEDRDRDEDGEGEAEGEGWEKEDEEKPLCGFCGTNFAVVRCLECEDVFCGSCSNRIHSASRSAHTLLALNENVAKAKMEKEKRIEEEKREREEEEKRRWKIVRVWVNEEKIRRGASWRRYTASSAPPPLVQSLLSTLGEEVVREEIAAKVEDVVNIPFYLSPSLSLTSLCLALSGLDVLHLCDGAVAVCQAETAFLSLPSYLTDPYSKWACTVEERMEAARWRSPLAPLLGSANAHASPISAFATKVEREEDADRRRVIMRMLTMGAERVGAAERRSNRDDCLSSLFLRFGLYVLSGWEGKEGEKEMRAYAKAGLKERKADVELWLAYACVEAVAEERALILKGEEESKNEAGRMSVNPNRKSIRIVLGIAQNCKDASAVKAAAQAVHIYLRAFSANGSYFGRSPSSTSPLFFASIRADLRSSALAFATSLALRILTGAASEDEVEGGRRGVALLKAKKVVERVGERVKRHLSSLTVLDRSEMKAEDVMAEVELGHVYSLCCFLGSLLSSSSPTSSHTVSPLAYFESAVGDCLTLLRSISAEDRQARVRAGLLFGLRPSLLCLVFADSLSKVQPKLEEALVEVGQEDPLLFSISLTSYFARGVSPVVGVLPSRWEHMRRRPLLSTTPIVIVSAELAAIRRRKVEEEDAAAAQMDRTVAARLDGAAQRGLGGGAGRSLRAALTFGQPPPAAASSLPYRVLLPPLLASAKPSAAVRLLFRSVEASPSSTSLFLLPAGLESIVRAEEAERIISAITSKGGRRRTEMEEAELLAEDEES</sequence>
<keyword evidence="1" id="KW-0862">Zinc</keyword>
<feature type="coiled-coil region" evidence="2">
    <location>
        <begin position="100"/>
        <end position="132"/>
    </location>
</feature>
<accession>A0A7S3D9K6</accession>
<dbReference type="GO" id="GO:0008270">
    <property type="term" value="F:zinc ion binding"/>
    <property type="evidence" value="ECO:0007669"/>
    <property type="project" value="UniProtKB-KW"/>
</dbReference>
<feature type="compositionally biased region" description="Acidic residues" evidence="3">
    <location>
        <begin position="25"/>
        <end position="59"/>
    </location>
</feature>
<dbReference type="PROSITE" id="PS50119">
    <property type="entry name" value="ZF_BBOX"/>
    <property type="match status" value="1"/>
</dbReference>
<dbReference type="EMBL" id="HBIB01020106">
    <property type="protein sequence ID" value="CAE0250809.1"/>
    <property type="molecule type" value="Transcribed_RNA"/>
</dbReference>
<feature type="domain" description="B box-type" evidence="4">
    <location>
        <begin position="58"/>
        <end position="103"/>
    </location>
</feature>
<feature type="compositionally biased region" description="Basic and acidic residues" evidence="3">
    <location>
        <begin position="10"/>
        <end position="24"/>
    </location>
</feature>
<evidence type="ECO:0000256" key="1">
    <source>
        <dbReference type="PROSITE-ProRule" id="PRU00024"/>
    </source>
</evidence>
<dbReference type="CDD" id="cd19757">
    <property type="entry name" value="Bbox1"/>
    <property type="match status" value="1"/>
</dbReference>
<keyword evidence="1" id="KW-0479">Metal-binding</keyword>
<organism evidence="5">
    <name type="scientific">Palpitomonas bilix</name>
    <dbReference type="NCBI Taxonomy" id="652834"/>
    <lineage>
        <taxon>Eukaryota</taxon>
        <taxon>Eukaryota incertae sedis</taxon>
    </lineage>
</organism>
<keyword evidence="1" id="KW-0863">Zinc-finger</keyword>
<keyword evidence="2" id="KW-0175">Coiled coil</keyword>
<protein>
    <recommendedName>
        <fullName evidence="4">B box-type domain-containing protein</fullName>
    </recommendedName>
</protein>
<evidence type="ECO:0000259" key="4">
    <source>
        <dbReference type="PROSITE" id="PS50119"/>
    </source>
</evidence>
<gene>
    <name evidence="5" type="ORF">PBIL07802_LOCUS13014</name>
</gene>
<evidence type="ECO:0000256" key="2">
    <source>
        <dbReference type="SAM" id="Coils"/>
    </source>
</evidence>
<dbReference type="AlphaFoldDB" id="A0A7S3D9K6"/>
<proteinExistence type="predicted"/>
<dbReference type="InterPro" id="IPR011011">
    <property type="entry name" value="Znf_FYVE_PHD"/>
</dbReference>
<feature type="region of interest" description="Disordered" evidence="3">
    <location>
        <begin position="1"/>
        <end position="59"/>
    </location>
</feature>
<dbReference type="SUPFAM" id="SSF57903">
    <property type="entry name" value="FYVE/PHD zinc finger"/>
    <property type="match status" value="1"/>
</dbReference>
<reference evidence="5" key="1">
    <citation type="submission" date="2021-01" db="EMBL/GenBank/DDBJ databases">
        <authorList>
            <person name="Corre E."/>
            <person name="Pelletier E."/>
            <person name="Niang G."/>
            <person name="Scheremetjew M."/>
            <person name="Finn R."/>
            <person name="Kale V."/>
            <person name="Holt S."/>
            <person name="Cochrane G."/>
            <person name="Meng A."/>
            <person name="Brown T."/>
            <person name="Cohen L."/>
        </authorList>
    </citation>
    <scope>NUCLEOTIDE SEQUENCE</scope>
    <source>
        <strain evidence="5">NIES-2562</strain>
    </source>
</reference>
<evidence type="ECO:0000313" key="5">
    <source>
        <dbReference type="EMBL" id="CAE0250809.1"/>
    </source>
</evidence>
<name>A0A7S3D9K6_9EUKA</name>
<evidence type="ECO:0000256" key="3">
    <source>
        <dbReference type="SAM" id="MobiDB-lite"/>
    </source>
</evidence>